<dbReference type="RefSeq" id="WP_258555889.1">
    <property type="nucleotide sequence ID" value="NZ_AP022214.1"/>
</dbReference>
<name>A0AAW9F6S7_AERCA</name>
<proteinExistence type="predicted"/>
<dbReference type="EMBL" id="JAWZVU010000206">
    <property type="protein sequence ID" value="MDX7723080.1"/>
    <property type="molecule type" value="Genomic_DNA"/>
</dbReference>
<organism evidence="1 3">
    <name type="scientific">Aeromonas caviae</name>
    <name type="common">Aeromonas punctata</name>
    <dbReference type="NCBI Taxonomy" id="648"/>
    <lineage>
        <taxon>Bacteria</taxon>
        <taxon>Pseudomonadati</taxon>
        <taxon>Pseudomonadota</taxon>
        <taxon>Gammaproteobacteria</taxon>
        <taxon>Aeromonadales</taxon>
        <taxon>Aeromonadaceae</taxon>
        <taxon>Aeromonas</taxon>
    </lineage>
</organism>
<evidence type="ECO:0000313" key="3">
    <source>
        <dbReference type="Proteomes" id="UP001277183"/>
    </source>
</evidence>
<reference evidence="1" key="1">
    <citation type="submission" date="2023-11" db="EMBL/GenBank/DDBJ databases">
        <title>WGS of Aeromonas in Northern Israel.</title>
        <authorList>
            <person name="Hershko Y."/>
        </authorList>
    </citation>
    <scope>NUCLEOTIDE SEQUENCE</scope>
    <source>
        <strain evidence="1">77416</strain>
    </source>
</reference>
<protein>
    <submittedName>
        <fullName evidence="1">Uncharacterized protein</fullName>
    </submittedName>
</protein>
<dbReference type="Proteomes" id="UP001277183">
    <property type="component" value="Unassembled WGS sequence"/>
</dbReference>
<dbReference type="EMBL" id="JAYGOJ010000003">
    <property type="protein sequence ID" value="MEA9434509.1"/>
    <property type="molecule type" value="Genomic_DNA"/>
</dbReference>
<comment type="caution">
    <text evidence="1">The sequence shown here is derived from an EMBL/GenBank/DDBJ whole genome shotgun (WGS) entry which is preliminary data.</text>
</comment>
<reference evidence="2 4" key="2">
    <citation type="submission" date="2023-12" db="EMBL/GenBank/DDBJ databases">
        <title>Characterization of antibiotic resistance in Aeromonas spp. in hospital effluent.</title>
        <authorList>
            <person name="Negoseki B.R.S."/>
            <person name="Krul D."/>
            <person name="Siqueira A.C."/>
            <person name="Almeida M."/>
            <person name="Mesa D."/>
            <person name="Conte D."/>
            <person name="Dalla-Costa L.M."/>
        </authorList>
    </citation>
    <scope>NUCLEOTIDE SEQUENCE [LARGE SCALE GENOMIC DNA]</scope>
    <source>
        <strain evidence="2 4">36v</strain>
    </source>
</reference>
<sequence>MTRHVSDADSPWLDWHGLGGWNVYFLAKFALLWGDISTSTP</sequence>
<evidence type="ECO:0000313" key="2">
    <source>
        <dbReference type="EMBL" id="MEA9434509.1"/>
    </source>
</evidence>
<evidence type="ECO:0000313" key="4">
    <source>
        <dbReference type="Proteomes" id="UP001304847"/>
    </source>
</evidence>
<gene>
    <name evidence="1" type="ORF">SJS77_22030</name>
    <name evidence="2" type="ORF">VCX44_01465</name>
</gene>
<keyword evidence="4" id="KW-1185">Reference proteome</keyword>
<dbReference type="Proteomes" id="UP001304847">
    <property type="component" value="Unassembled WGS sequence"/>
</dbReference>
<accession>A0AAW9F6S7</accession>
<evidence type="ECO:0000313" key="1">
    <source>
        <dbReference type="EMBL" id="MDX7723080.1"/>
    </source>
</evidence>
<dbReference type="AlphaFoldDB" id="A0AAW9F6S7"/>